<dbReference type="AlphaFoldDB" id="A0AAE0S025"/>
<sequence length="506" mass="57571">MKKVIIIDKKIENKKVDTIPLHPIFLTPLIDTTKPPYKRITTFEYPFKSNISMEGVDIDMLPHRSAEDLFQWNHHTYLRDKFEFGQINELLVNGLGRRYQQIVLDDILVNDPLTMMANWQMLTTEEFSRFEVMRGFESFSRGTSPITVDFQTADYVAALGYTHLRFQDYNSKSTQVNGAFTVNFSDRFNFFGNYTIETNSGLRKGGIVEPNPFALHHKINIRFRYEFAPRTYFILSGRYNELNLLPFGGYNLEDPSNRANFRQTSFFGTPANPNSKSKFSIGIFKMEMILPTFKTSTSDNQLKIWVSTALFNQNYFVAARAIDTAFSIRSQMGLNQALDFDFLKLNGRIELVWDNISNQNLVKTPVANATSLTGSILSQLIFNEFLPNTDFKASLSGSVNQINRIPKYDAAPVYSSFQPSFGGDVKFTFKISDGNIRFGLFGNANFSSRLSALDETYGRDTLVVGIGAEAAENIQNIGQSIGYQIPVFFKLPPNLIRFGVSWTMID</sequence>
<accession>A0AAE0S025</accession>
<dbReference type="SUPFAM" id="SSF56935">
    <property type="entry name" value="Porins"/>
    <property type="match status" value="1"/>
</dbReference>
<reference evidence="1" key="1">
    <citation type="journal article" date="2021" name="Genome Biol. Evol.">
        <title>A High-Quality Reference Genome for a Parasitic Bivalve with Doubly Uniparental Inheritance (Bivalvia: Unionida).</title>
        <authorList>
            <person name="Smith C.H."/>
        </authorList>
    </citation>
    <scope>NUCLEOTIDE SEQUENCE</scope>
    <source>
        <strain evidence="1">CHS0354</strain>
    </source>
</reference>
<gene>
    <name evidence="1" type="ORF">CHS0354_024007</name>
</gene>
<comment type="caution">
    <text evidence="1">The sequence shown here is derived from an EMBL/GenBank/DDBJ whole genome shotgun (WGS) entry which is preliminary data.</text>
</comment>
<name>A0AAE0S025_9BIVA</name>
<keyword evidence="2" id="KW-1185">Reference proteome</keyword>
<evidence type="ECO:0000313" key="2">
    <source>
        <dbReference type="Proteomes" id="UP001195483"/>
    </source>
</evidence>
<dbReference type="Proteomes" id="UP001195483">
    <property type="component" value="Unassembled WGS sequence"/>
</dbReference>
<reference evidence="1" key="3">
    <citation type="submission" date="2023-05" db="EMBL/GenBank/DDBJ databases">
        <authorList>
            <person name="Smith C.H."/>
        </authorList>
    </citation>
    <scope>NUCLEOTIDE SEQUENCE</scope>
    <source>
        <strain evidence="1">CHS0354</strain>
        <tissue evidence="1">Mantle</tissue>
    </source>
</reference>
<evidence type="ECO:0000313" key="1">
    <source>
        <dbReference type="EMBL" id="KAK3582460.1"/>
    </source>
</evidence>
<protein>
    <submittedName>
        <fullName evidence="1">Uncharacterized protein</fullName>
    </submittedName>
</protein>
<reference evidence="1" key="2">
    <citation type="journal article" date="2021" name="Genome Biol. Evol.">
        <title>Developing a high-quality reference genome for a parasitic bivalve with doubly uniparental inheritance (Bivalvia: Unionida).</title>
        <authorList>
            <person name="Smith C.H."/>
        </authorList>
    </citation>
    <scope>NUCLEOTIDE SEQUENCE</scope>
    <source>
        <strain evidence="1">CHS0354</strain>
        <tissue evidence="1">Mantle</tissue>
    </source>
</reference>
<dbReference type="EMBL" id="JAEAOA010001427">
    <property type="protein sequence ID" value="KAK3582460.1"/>
    <property type="molecule type" value="Genomic_DNA"/>
</dbReference>
<proteinExistence type="predicted"/>
<organism evidence="1 2">
    <name type="scientific">Potamilus streckersoni</name>
    <dbReference type="NCBI Taxonomy" id="2493646"/>
    <lineage>
        <taxon>Eukaryota</taxon>
        <taxon>Metazoa</taxon>
        <taxon>Spiralia</taxon>
        <taxon>Lophotrochozoa</taxon>
        <taxon>Mollusca</taxon>
        <taxon>Bivalvia</taxon>
        <taxon>Autobranchia</taxon>
        <taxon>Heteroconchia</taxon>
        <taxon>Palaeoheterodonta</taxon>
        <taxon>Unionida</taxon>
        <taxon>Unionoidea</taxon>
        <taxon>Unionidae</taxon>
        <taxon>Ambleminae</taxon>
        <taxon>Lampsilini</taxon>
        <taxon>Potamilus</taxon>
    </lineage>
</organism>